<evidence type="ECO:0000313" key="3">
    <source>
        <dbReference type="Proteomes" id="UP000428260"/>
    </source>
</evidence>
<evidence type="ECO:0000313" key="2">
    <source>
        <dbReference type="EMBL" id="QGY43166.1"/>
    </source>
</evidence>
<dbReference type="EMBL" id="CP046401">
    <property type="protein sequence ID" value="QGY43166.1"/>
    <property type="molecule type" value="Genomic_DNA"/>
</dbReference>
<keyword evidence="2" id="KW-0378">Hydrolase</keyword>
<dbReference type="PANTHER" id="PTHR43265">
    <property type="entry name" value="ESTERASE ESTD"/>
    <property type="match status" value="1"/>
</dbReference>
<dbReference type="InterPro" id="IPR000383">
    <property type="entry name" value="Xaa-Pro-like_dom"/>
</dbReference>
<dbReference type="AlphaFoldDB" id="A0A6I6JJZ6"/>
<organism evidence="2 3">
    <name type="scientific">Maribellus comscasis</name>
    <dbReference type="NCBI Taxonomy" id="2681766"/>
    <lineage>
        <taxon>Bacteria</taxon>
        <taxon>Pseudomonadati</taxon>
        <taxon>Bacteroidota</taxon>
        <taxon>Bacteroidia</taxon>
        <taxon>Marinilabiliales</taxon>
        <taxon>Prolixibacteraceae</taxon>
        <taxon>Maribellus</taxon>
    </lineage>
</organism>
<dbReference type="KEGG" id="mcos:GM418_05685"/>
<keyword evidence="3" id="KW-1185">Reference proteome</keyword>
<dbReference type="Gene3D" id="3.40.50.1820">
    <property type="entry name" value="alpha/beta hydrolase"/>
    <property type="match status" value="1"/>
</dbReference>
<dbReference type="InterPro" id="IPR053145">
    <property type="entry name" value="AB_hydrolase_Est10"/>
</dbReference>
<feature type="domain" description="Xaa-Pro dipeptidyl-peptidase-like" evidence="1">
    <location>
        <begin position="147"/>
        <end position="381"/>
    </location>
</feature>
<accession>A0A6I6JJZ6</accession>
<name>A0A6I6JJZ6_9BACT</name>
<dbReference type="InterPro" id="IPR029058">
    <property type="entry name" value="AB_hydrolase_fold"/>
</dbReference>
<reference evidence="2 3" key="1">
    <citation type="submission" date="2019-11" db="EMBL/GenBank/DDBJ databases">
        <authorList>
            <person name="Zheng R.K."/>
            <person name="Sun C.M."/>
        </authorList>
    </citation>
    <scope>NUCLEOTIDE SEQUENCE [LARGE SCALE GENOMIC DNA]</scope>
    <source>
        <strain evidence="2 3">WC007</strain>
    </source>
</reference>
<gene>
    <name evidence="2" type="ORF">GM418_05685</name>
</gene>
<sequence length="445" mass="50569">MNQFKKRRYMKIKFVVLFFMLTIINGCVNSEIITGYWTGSMEVNGKTVDMSIDLKQTKKLFSSYDLMLLDQPISNLKLINRKITFLVNLDIDFVFHGEIKNNQITGNAAINGGPPNMDIAFSLTKQSELPVKTYSIESLTIKSNDVILSAEIYTPKTEGLHPAIVLLQGSSTNLKTDYLFDADFFAKLGFEVLIFDKRGNGKSTGEYYSSGYNDLITDAIACLETMYSRKSVDKNKIGLWGYSQGGMLLPKIVAKTSIPHFLIAKSPEIISETEAAAFSDSLRVVNSGYTDSDGHLAAESHRKIEKMIRKGSDYKDVEKFIRQNAQKYNFMNQTGLYGSISIDKNEFNGFYWKGRTENFYSDWKNTDVSTLVLLGERDDLINAEKSEAIIKGFNNDNVIVKLFPRANHHLKKTFNPRVDSEFDWPRITEGYSELVKNWIQKEVKK</sequence>
<dbReference type="SUPFAM" id="SSF53474">
    <property type="entry name" value="alpha/beta-Hydrolases"/>
    <property type="match status" value="1"/>
</dbReference>
<dbReference type="PANTHER" id="PTHR43265:SF1">
    <property type="entry name" value="ESTERASE ESTD"/>
    <property type="match status" value="1"/>
</dbReference>
<dbReference type="Pfam" id="PF02129">
    <property type="entry name" value="Peptidase_S15"/>
    <property type="match status" value="1"/>
</dbReference>
<evidence type="ECO:0000259" key="1">
    <source>
        <dbReference type="Pfam" id="PF02129"/>
    </source>
</evidence>
<dbReference type="Proteomes" id="UP000428260">
    <property type="component" value="Chromosome"/>
</dbReference>
<protein>
    <submittedName>
        <fullName evidence="2">Alpha/beta fold hydrolase</fullName>
    </submittedName>
</protein>
<dbReference type="GO" id="GO:0052689">
    <property type="term" value="F:carboxylic ester hydrolase activity"/>
    <property type="evidence" value="ECO:0007669"/>
    <property type="project" value="TreeGrafter"/>
</dbReference>
<proteinExistence type="predicted"/>